<evidence type="ECO:0000313" key="3">
    <source>
        <dbReference type="EMBL" id="KAF5751877.1"/>
    </source>
</evidence>
<dbReference type="AlphaFoldDB" id="A0A7J7DZY0"/>
<proteinExistence type="predicted"/>
<feature type="transmembrane region" description="Helical" evidence="2">
    <location>
        <begin position="72"/>
        <end position="92"/>
    </location>
</feature>
<evidence type="ECO:0000256" key="2">
    <source>
        <dbReference type="SAM" id="Phobius"/>
    </source>
</evidence>
<gene>
    <name evidence="3" type="ORF">HS088_TW02G00896</name>
</gene>
<feature type="compositionally biased region" description="Basic and acidic residues" evidence="1">
    <location>
        <begin position="1"/>
        <end position="11"/>
    </location>
</feature>
<feature type="region of interest" description="Disordered" evidence="1">
    <location>
        <begin position="1"/>
        <end position="26"/>
    </location>
</feature>
<organism evidence="3 4">
    <name type="scientific">Tripterygium wilfordii</name>
    <name type="common">Thunder God vine</name>
    <dbReference type="NCBI Taxonomy" id="458696"/>
    <lineage>
        <taxon>Eukaryota</taxon>
        <taxon>Viridiplantae</taxon>
        <taxon>Streptophyta</taxon>
        <taxon>Embryophyta</taxon>
        <taxon>Tracheophyta</taxon>
        <taxon>Spermatophyta</taxon>
        <taxon>Magnoliopsida</taxon>
        <taxon>eudicotyledons</taxon>
        <taxon>Gunneridae</taxon>
        <taxon>Pentapetalae</taxon>
        <taxon>rosids</taxon>
        <taxon>fabids</taxon>
        <taxon>Celastrales</taxon>
        <taxon>Celastraceae</taxon>
        <taxon>Tripterygium</taxon>
    </lineage>
</organism>
<dbReference type="PANTHER" id="PTHR11206">
    <property type="entry name" value="MULTIDRUG RESISTANCE PROTEIN"/>
    <property type="match status" value="1"/>
</dbReference>
<evidence type="ECO:0000256" key="1">
    <source>
        <dbReference type="SAM" id="MobiDB-lite"/>
    </source>
</evidence>
<dbReference type="InParanoid" id="A0A7J7DZY0"/>
<keyword evidence="2" id="KW-0472">Membrane</keyword>
<sequence length="122" mass="13661">MRKAEEKKGMEENLIPKQREDSDYSSSSLTWEVFFEEVKRLGWIAAPMVAVNLSLFLLQVISMMMAGHLGELSLSSAAIAVSLSGVTGFSFLSKKDEDLNRVFVLNWSFVANSRTFLYEGKA</sequence>
<dbReference type="EMBL" id="JAAARO010000002">
    <property type="protein sequence ID" value="KAF5751877.1"/>
    <property type="molecule type" value="Genomic_DNA"/>
</dbReference>
<comment type="caution">
    <text evidence="3">The sequence shown here is derived from an EMBL/GenBank/DDBJ whole genome shotgun (WGS) entry which is preliminary data.</text>
</comment>
<keyword evidence="2" id="KW-0812">Transmembrane</keyword>
<accession>A0A7J7DZY0</accession>
<evidence type="ECO:0000313" key="4">
    <source>
        <dbReference type="Proteomes" id="UP000593562"/>
    </source>
</evidence>
<protein>
    <submittedName>
        <fullName evidence="3">Uncharacterized protein</fullName>
    </submittedName>
</protein>
<name>A0A7J7DZY0_TRIWF</name>
<dbReference type="Proteomes" id="UP000593562">
    <property type="component" value="Unassembled WGS sequence"/>
</dbReference>
<feature type="transmembrane region" description="Helical" evidence="2">
    <location>
        <begin position="41"/>
        <end position="66"/>
    </location>
</feature>
<keyword evidence="4" id="KW-1185">Reference proteome</keyword>
<reference evidence="3 4" key="1">
    <citation type="journal article" date="2020" name="Nat. Commun.">
        <title>Genome of Tripterygium wilfordii and identification of cytochrome P450 involved in triptolide biosynthesis.</title>
        <authorList>
            <person name="Tu L."/>
            <person name="Su P."/>
            <person name="Zhang Z."/>
            <person name="Gao L."/>
            <person name="Wang J."/>
            <person name="Hu T."/>
            <person name="Zhou J."/>
            <person name="Zhang Y."/>
            <person name="Zhao Y."/>
            <person name="Liu Y."/>
            <person name="Song Y."/>
            <person name="Tong Y."/>
            <person name="Lu Y."/>
            <person name="Yang J."/>
            <person name="Xu C."/>
            <person name="Jia M."/>
            <person name="Peters R.J."/>
            <person name="Huang L."/>
            <person name="Gao W."/>
        </authorList>
    </citation>
    <scope>NUCLEOTIDE SEQUENCE [LARGE SCALE GENOMIC DNA]</scope>
    <source>
        <strain evidence="4">cv. XIE 37</strain>
        <tissue evidence="3">Leaf</tissue>
    </source>
</reference>
<keyword evidence="2" id="KW-1133">Transmembrane helix</keyword>